<dbReference type="Proteomes" id="UP000509414">
    <property type="component" value="Chromosome"/>
</dbReference>
<keyword evidence="3" id="KW-1185">Reference proteome</keyword>
<dbReference type="EMBL" id="CP049075">
    <property type="protein sequence ID" value="QLI05156.1"/>
    <property type="molecule type" value="Genomic_DNA"/>
</dbReference>
<evidence type="ECO:0000256" key="1">
    <source>
        <dbReference type="SAM" id="Coils"/>
    </source>
</evidence>
<feature type="coiled-coil region" evidence="1">
    <location>
        <begin position="3"/>
        <end position="30"/>
    </location>
</feature>
<evidence type="ECO:0000313" key="2">
    <source>
        <dbReference type="EMBL" id="QLI05156.1"/>
    </source>
</evidence>
<reference evidence="2 3" key="1">
    <citation type="submission" date="2020-02" db="EMBL/GenBank/DDBJ databases">
        <title>Complete genome sequence of the novel Campylobacter species Candidatus Campylobacter infans.</title>
        <authorList>
            <person name="Duim B."/>
            <person name="Zomer A."/>
            <person name="van der Graaf L."/>
            <person name="Wagenaar J."/>
        </authorList>
    </citation>
    <scope>NUCLEOTIDE SEQUENCE [LARGE SCALE GENOMIC DNA]</scope>
    <source>
        <strain evidence="2 3">19S00001</strain>
    </source>
</reference>
<protein>
    <submittedName>
        <fullName evidence="2">Uncharacterized protein</fullName>
    </submittedName>
</protein>
<accession>A0A7H9CGD7</accession>
<sequence>MDIQEVLNALNNTRKKISELKIELNEKAQDELADLINHDDILVDVRCRLYDGTLSIVLYYVKQASMRNPRDLERDCNWGNFIVSTAWGNLILSTPSRDAQKIDRLLKFCDTIHI</sequence>
<gene>
    <name evidence="2" type="ORF">CINF_0634</name>
</gene>
<evidence type="ECO:0000313" key="3">
    <source>
        <dbReference type="Proteomes" id="UP000509414"/>
    </source>
</evidence>
<organism evidence="2 3">
    <name type="scientific">Candidatus Campylobacter infans</name>
    <dbReference type="NCBI Taxonomy" id="2561898"/>
    <lineage>
        <taxon>Bacteria</taxon>
        <taxon>Pseudomonadati</taxon>
        <taxon>Campylobacterota</taxon>
        <taxon>Epsilonproteobacteria</taxon>
        <taxon>Campylobacterales</taxon>
        <taxon>Campylobacteraceae</taxon>
        <taxon>Campylobacter</taxon>
    </lineage>
</organism>
<name>A0A7H9CGD7_9BACT</name>
<dbReference type="KEGG" id="cinf:CINF_0634"/>
<keyword evidence="1" id="KW-0175">Coiled coil</keyword>
<dbReference type="AlphaFoldDB" id="A0A7H9CGD7"/>
<proteinExistence type="predicted"/>
<dbReference type="RefSeq" id="WP_179975723.1">
    <property type="nucleotide sequence ID" value="NZ_CP049075.1"/>
</dbReference>